<evidence type="ECO:0000259" key="1">
    <source>
        <dbReference type="SMART" id="SM00829"/>
    </source>
</evidence>
<dbReference type="Pfam" id="PF08240">
    <property type="entry name" value="ADH_N"/>
    <property type="match status" value="1"/>
</dbReference>
<dbReference type="EMBL" id="LN483157">
    <property type="protein sequence ID" value="CED84054.1"/>
    <property type="molecule type" value="Genomic_DNA"/>
</dbReference>
<dbReference type="AlphaFoldDB" id="A0A0F7STQ5"/>
<reference evidence="2" key="1">
    <citation type="submission" date="2014-08" db="EMBL/GenBank/DDBJ databases">
        <authorList>
            <person name="Sharma Rahul"/>
            <person name="Thines Marco"/>
        </authorList>
    </citation>
    <scope>NUCLEOTIDE SEQUENCE</scope>
</reference>
<dbReference type="PANTHER" id="PTHR11695">
    <property type="entry name" value="ALCOHOL DEHYDROGENASE RELATED"/>
    <property type="match status" value="1"/>
</dbReference>
<accession>A0A0F7STQ5</accession>
<dbReference type="Gene3D" id="3.40.50.720">
    <property type="entry name" value="NAD(P)-binding Rossmann-like Domain"/>
    <property type="match status" value="1"/>
</dbReference>
<dbReference type="InterPro" id="IPR050700">
    <property type="entry name" value="YIM1/Zinc_Alcohol_DH_Fams"/>
</dbReference>
<dbReference type="InterPro" id="IPR020843">
    <property type="entry name" value="ER"/>
</dbReference>
<dbReference type="InterPro" id="IPR013154">
    <property type="entry name" value="ADH-like_N"/>
</dbReference>
<evidence type="ECO:0000313" key="2">
    <source>
        <dbReference type="EMBL" id="CED84054.1"/>
    </source>
</evidence>
<proteinExistence type="predicted"/>
<sequence>MSSLPSTQQVWFQTKRGSNTNAIELNTQAPIPALEPEFVLVKVHSVALNPVGYKMMPALPSFARKYPSILEFDLAGTVVDPNGSTFNVGDKVFGICPADDNIKDGKGALGQYVLVKATNLTAKPDNISFEEAAGISLVGLTAYQGVIDQCKVTSGQRIFISGGNSAVGRMAIQVAKIIGAYVVASCSGKSAAKVKALGADEIIDYKTVDVVSHLSSQYASQPFDAIYDAVGSPINLFSSCTPFLKPEGVFLSIGVMMPKGVSQYLSTGASILNSAIRPVWLGGVNRKWIIYLTKSNKENLDALSKWASEGKLHSDVDSIHSFDKAGVLAAYDRIKSNEASGKVVINVPQ</sequence>
<dbReference type="Gene3D" id="3.90.180.10">
    <property type="entry name" value="Medium-chain alcohol dehydrogenases, catalytic domain"/>
    <property type="match status" value="1"/>
</dbReference>
<dbReference type="GO" id="GO:0005739">
    <property type="term" value="C:mitochondrion"/>
    <property type="evidence" value="ECO:0007669"/>
    <property type="project" value="TreeGrafter"/>
</dbReference>
<dbReference type="CDD" id="cd08267">
    <property type="entry name" value="MDR1"/>
    <property type="match status" value="1"/>
</dbReference>
<dbReference type="SUPFAM" id="SSF51735">
    <property type="entry name" value="NAD(P)-binding Rossmann-fold domains"/>
    <property type="match status" value="1"/>
</dbReference>
<dbReference type="InterPro" id="IPR036291">
    <property type="entry name" value="NAD(P)-bd_dom_sf"/>
</dbReference>
<feature type="domain" description="Enoyl reductase (ER)" evidence="1">
    <location>
        <begin position="18"/>
        <end position="345"/>
    </location>
</feature>
<organism evidence="2">
    <name type="scientific">Phaffia rhodozyma</name>
    <name type="common">Yeast</name>
    <name type="synonym">Xanthophyllomyces dendrorhous</name>
    <dbReference type="NCBI Taxonomy" id="264483"/>
    <lineage>
        <taxon>Eukaryota</taxon>
        <taxon>Fungi</taxon>
        <taxon>Dikarya</taxon>
        <taxon>Basidiomycota</taxon>
        <taxon>Agaricomycotina</taxon>
        <taxon>Tremellomycetes</taxon>
        <taxon>Cystofilobasidiales</taxon>
        <taxon>Mrakiaceae</taxon>
        <taxon>Phaffia</taxon>
    </lineage>
</organism>
<dbReference type="Pfam" id="PF13602">
    <property type="entry name" value="ADH_zinc_N_2"/>
    <property type="match status" value="1"/>
</dbReference>
<dbReference type="GO" id="GO:0016491">
    <property type="term" value="F:oxidoreductase activity"/>
    <property type="evidence" value="ECO:0007669"/>
    <property type="project" value="InterPro"/>
</dbReference>
<dbReference type="SMART" id="SM00829">
    <property type="entry name" value="PKS_ER"/>
    <property type="match status" value="1"/>
</dbReference>
<dbReference type="PANTHER" id="PTHR11695:SF294">
    <property type="entry name" value="RETICULON-4-INTERACTING PROTEIN 1, MITOCHONDRIAL"/>
    <property type="match status" value="1"/>
</dbReference>
<protein>
    <submittedName>
        <fullName evidence="2">Zinc-binding oxidoreductase</fullName>
    </submittedName>
</protein>
<name>A0A0F7STQ5_PHARH</name>
<dbReference type="InterPro" id="IPR011032">
    <property type="entry name" value="GroES-like_sf"/>
</dbReference>
<dbReference type="SUPFAM" id="SSF50129">
    <property type="entry name" value="GroES-like"/>
    <property type="match status" value="1"/>
</dbReference>